<dbReference type="PROSITE" id="PS51257">
    <property type="entry name" value="PROKAR_LIPOPROTEIN"/>
    <property type="match status" value="1"/>
</dbReference>
<dbReference type="Pfam" id="PF11887">
    <property type="entry name" value="Mce4_CUP1"/>
    <property type="match status" value="1"/>
</dbReference>
<gene>
    <name evidence="3" type="primary">lprN_3</name>
    <name evidence="3" type="ORF">NRB20_48800</name>
</gene>
<reference evidence="3 4" key="1">
    <citation type="submission" date="2019-10" db="EMBL/GenBank/DDBJ databases">
        <title>Nocardia macrotermitis sp. nov. and Nocardia aurantia sp. nov., isolated from the gut of fungus growing-termite Macrotermes natalensis.</title>
        <authorList>
            <person name="Benndorf R."/>
            <person name="Schwitalla J."/>
            <person name="Martin K."/>
            <person name="De Beer W."/>
            <person name="Kaster A.-K."/>
            <person name="Vollmers J."/>
            <person name="Poulsen M."/>
            <person name="Beemelmanns C."/>
        </authorList>
    </citation>
    <scope>NUCLEOTIDE SEQUENCE [LARGE SCALE GENOMIC DNA]</scope>
    <source>
        <strain evidence="3 4">RB20</strain>
    </source>
</reference>
<dbReference type="RefSeq" id="WP_227833816.1">
    <property type="nucleotide sequence ID" value="NZ_WEGK01000011.1"/>
</dbReference>
<keyword evidence="4" id="KW-1185">Reference proteome</keyword>
<evidence type="ECO:0000259" key="1">
    <source>
        <dbReference type="Pfam" id="PF02470"/>
    </source>
</evidence>
<dbReference type="NCBIfam" id="TIGR00996">
    <property type="entry name" value="Mtu_fam_mce"/>
    <property type="match status" value="1"/>
</dbReference>
<comment type="caution">
    <text evidence="3">The sequence shown here is derived from an EMBL/GenBank/DDBJ whole genome shotgun (WGS) entry which is preliminary data.</text>
</comment>
<name>A0A7K0D7R7_9NOCA</name>
<organism evidence="3 4">
    <name type="scientific">Nocardia macrotermitis</name>
    <dbReference type="NCBI Taxonomy" id="2585198"/>
    <lineage>
        <taxon>Bacteria</taxon>
        <taxon>Bacillati</taxon>
        <taxon>Actinomycetota</taxon>
        <taxon>Actinomycetes</taxon>
        <taxon>Mycobacteriales</taxon>
        <taxon>Nocardiaceae</taxon>
        <taxon>Nocardia</taxon>
    </lineage>
</organism>
<accession>A0A7K0D7R7</accession>
<dbReference type="PANTHER" id="PTHR33371:SF15">
    <property type="entry name" value="LIPOPROTEIN LPRN"/>
    <property type="match status" value="1"/>
</dbReference>
<dbReference type="InterPro" id="IPR003399">
    <property type="entry name" value="Mce/MlaD"/>
</dbReference>
<dbReference type="EMBL" id="WEGK01000011">
    <property type="protein sequence ID" value="MQY21767.1"/>
    <property type="molecule type" value="Genomic_DNA"/>
</dbReference>
<evidence type="ECO:0000259" key="2">
    <source>
        <dbReference type="Pfam" id="PF11887"/>
    </source>
</evidence>
<protein>
    <submittedName>
        <fullName evidence="3">Lipoprotein LprN</fullName>
    </submittedName>
</protein>
<dbReference type="Pfam" id="PF02470">
    <property type="entry name" value="MlaD"/>
    <property type="match status" value="1"/>
</dbReference>
<dbReference type="InterPro" id="IPR024516">
    <property type="entry name" value="Mce_C"/>
</dbReference>
<evidence type="ECO:0000313" key="4">
    <source>
        <dbReference type="Proteomes" id="UP000438448"/>
    </source>
</evidence>
<feature type="domain" description="Mce/MlaD" evidence="1">
    <location>
        <begin position="43"/>
        <end position="116"/>
    </location>
</feature>
<feature type="domain" description="Mammalian cell entry C-terminal" evidence="2">
    <location>
        <begin position="163"/>
        <end position="296"/>
    </location>
</feature>
<dbReference type="GO" id="GO:0005576">
    <property type="term" value="C:extracellular region"/>
    <property type="evidence" value="ECO:0007669"/>
    <property type="project" value="TreeGrafter"/>
</dbReference>
<dbReference type="Proteomes" id="UP000438448">
    <property type="component" value="Unassembled WGS sequence"/>
</dbReference>
<dbReference type="InterPro" id="IPR005693">
    <property type="entry name" value="Mce"/>
</dbReference>
<dbReference type="PANTHER" id="PTHR33371">
    <property type="entry name" value="INTERMEMBRANE PHOSPHOLIPID TRANSPORT SYSTEM BINDING PROTEIN MLAD-RELATED"/>
    <property type="match status" value="1"/>
</dbReference>
<proteinExistence type="predicted"/>
<keyword evidence="3" id="KW-0449">Lipoprotein</keyword>
<evidence type="ECO:0000313" key="3">
    <source>
        <dbReference type="EMBL" id="MQY21767.1"/>
    </source>
</evidence>
<sequence length="375" mass="39178">MTVRRIATLVVVLGLVVSCGSGCGWRGLNSLPLPGTVGHGEGSYAVRIQMPDVSTIQRNSPVLVNDVTVGSVTDIALEGQHALVTVRLERGVRLPENATAKVGQTSLLGSTHIELAAPATEAARGTLHDGSLIPLAHAGSFPTTEQTLSSMSLVLSGGGLAQIRDISTELNAALSGREDAVRALLTKLDTLMRGLDAQKQDIVDAIAGIDALSTRLAAHHDEIATAITHLEPALTVIRDRRVELTRALTGLGDLGRTANALIGNTRDDITAELRDLQPVLASLANSGSSLTESLRYLLTYPFPIDTYANAVRGDYANGEVTLDLRLSTLDNALLLGTPLQGMLTGLEAIIGHTAPGPVQTAPVPLPNLLTPGGPR</sequence>
<dbReference type="InterPro" id="IPR052336">
    <property type="entry name" value="MlaD_Phospholipid_Transporter"/>
</dbReference>
<dbReference type="AlphaFoldDB" id="A0A7K0D7R7"/>